<feature type="compositionally biased region" description="Low complexity" evidence="1">
    <location>
        <begin position="620"/>
        <end position="648"/>
    </location>
</feature>
<gene>
    <name evidence="4" type="ORF">SAMN04488000_10736</name>
</gene>
<feature type="compositionally biased region" description="Gly residues" evidence="1">
    <location>
        <begin position="374"/>
        <end position="408"/>
    </location>
</feature>
<feature type="compositionally biased region" description="Gly residues" evidence="1">
    <location>
        <begin position="500"/>
        <end position="549"/>
    </location>
</feature>
<keyword evidence="2" id="KW-0472">Membrane</keyword>
<reference evidence="5" key="1">
    <citation type="submission" date="2016-10" db="EMBL/GenBank/DDBJ databases">
        <authorList>
            <person name="Varghese N."/>
            <person name="Submissions S."/>
        </authorList>
    </citation>
    <scope>NUCLEOTIDE SEQUENCE [LARGE SCALE GENOMIC DNA]</scope>
    <source>
        <strain evidence="5">DSM 44437</strain>
    </source>
</reference>
<keyword evidence="5" id="KW-1185">Reference proteome</keyword>
<feature type="compositionally biased region" description="Gly residues" evidence="1">
    <location>
        <begin position="418"/>
        <end position="428"/>
    </location>
</feature>
<dbReference type="STRING" id="65499.SAMN04488000_10736"/>
<feature type="compositionally biased region" description="Basic and acidic residues" evidence="1">
    <location>
        <begin position="1064"/>
        <end position="1075"/>
    </location>
</feature>
<evidence type="ECO:0000313" key="4">
    <source>
        <dbReference type="EMBL" id="SER22994.1"/>
    </source>
</evidence>
<dbReference type="InterPro" id="IPR057746">
    <property type="entry name" value="CpnT-like_N"/>
</dbReference>
<feature type="compositionally biased region" description="Acidic residues" evidence="1">
    <location>
        <begin position="1028"/>
        <end position="1037"/>
    </location>
</feature>
<protein>
    <submittedName>
        <fullName evidence="4">PPE-repeat protein</fullName>
    </submittedName>
</protein>
<dbReference type="Proteomes" id="UP000199503">
    <property type="component" value="Unassembled WGS sequence"/>
</dbReference>
<feature type="compositionally biased region" description="Low complexity" evidence="1">
    <location>
        <begin position="429"/>
        <end position="458"/>
    </location>
</feature>
<feature type="compositionally biased region" description="Low complexity" evidence="1">
    <location>
        <begin position="550"/>
        <end position="559"/>
    </location>
</feature>
<feature type="compositionally biased region" description="Basic and acidic residues" evidence="1">
    <location>
        <begin position="737"/>
        <end position="746"/>
    </location>
</feature>
<feature type="compositionally biased region" description="Gly residues" evidence="1">
    <location>
        <begin position="459"/>
        <end position="491"/>
    </location>
</feature>
<feature type="compositionally biased region" description="Basic and acidic residues" evidence="1">
    <location>
        <begin position="876"/>
        <end position="896"/>
    </location>
</feature>
<feature type="region of interest" description="Disordered" evidence="1">
    <location>
        <begin position="952"/>
        <end position="1102"/>
    </location>
</feature>
<feature type="compositionally biased region" description="Gly residues" evidence="1">
    <location>
        <begin position="560"/>
        <end position="584"/>
    </location>
</feature>
<feature type="region of interest" description="Disordered" evidence="1">
    <location>
        <begin position="1219"/>
        <end position="1271"/>
    </location>
</feature>
<dbReference type="OrthoDB" id="3874132at2"/>
<keyword evidence="2" id="KW-0812">Transmembrane</keyword>
<evidence type="ECO:0000259" key="3">
    <source>
        <dbReference type="Pfam" id="PF25547"/>
    </source>
</evidence>
<sequence>MSITIPPEITWLFPIVVGESWPEGDEDKLRALGDAWRAASADIDEVITQAGNAATKSFGAMEGQAADSFQEYWKKFVDGADAYLVKLKKSCDGLAGSCDNTALEVEYAKYAIIAALIMLAIEIAALVAAAFGTFGTSTAGIPIAQAATRITVQMIFRKLITAILREMLTEVAIDAAIQGIQMAKGDRKSWDWSKTGGAALSGAISGAIGGGMDFVPTRATGLGGNVVEGAVRGGVEGVASTVANAAVTGEDITAGDLARSGVSGGVSGGIGGATSHYDAPTAPGIGDGPGAPPPPGGPPAAPPGPSGGPGGWPPAGPGGPSGGPSAPPVGPSNTPGSTTNSETSAAAAAPPAPPVPHAPSSPSQPGSSTSGGPAPFGGGGVPMGGAPSGGPSGGSSSSGGPSSGGARPGGFAPTSPSGFGGPTPGGAHGPSPQGGPSSQPSSGGPSPSGQGGHAPAAPGGAGGGTPGGHGSPGGSPASGGPVGTGTSGSPGGPANFSGTGNPGGPGNAGGLGNFGGTGNSGGPGNAGGPGNFGGAGNSGGPGNAGGPANAGGPSNAGVPGNFGGSGIPGGPANAGGPGNPGGPGNFSNAGNPGGPGNSGPGNLGGPSHAAGPLPHSPASGAPHPTGPAPNGNGPGGAPHAMPNGPANHTTATARAETSTGPAFHSGPADVRPAGGQSAPTHRGTDSPAGLPPAGGMPLGGAQTGSPGGTGGSPSAGSRPGWTGTPGSPAPNTPHGPGPRDHARGRPDPAGSQPPHRPGPPSHPGTRGPASGPGPRPAGPDHAGSQSPVARGPVAPPHGGQPHHAGLPDNGRRPGTSGQNGPGQHDPSTSQDADGGPGAPRDTGPLSPDEVNQRHAEPTPAGVSYHRGDADMGDLPQRVRPDSDGRYTVDVHIDPDGHANIGGRRYTPEQFAEVLRRGGDYDGRPIRLIGCDASANGFAPRLAQALGTEVMAPNRPAWTDSGGRVFSSDYEVGPDGGTRPRIPPTGEWSVHSPDGTSTRVGEDGFTPDTPDSDKHRPDPDSARARGDGDGDTGDEDQDGDGRPDRYADTDWDEEWGDYEVSSDDPDLHRPIIDYDRPGLGAPDASPPDNPYNRPPDSPAPTIRTEMPARALFPPLNRDLPERYQVPRALRGHPELFENGRLRPDTAIPVEYLGANGEVAARTTFYTDSAGAIRWVELSPGAQLAPDGTRAGTNPDFNQVLPNCQYRVENWRDPSRHMHFETNERGQAVRASGQPSYGASDDNYRDQAAQNRAAREGWRGREDGTGTPYATHPDHRQVRWAGGHLLATESGAPGGYGNQHGQMAASNSGNNRDGWTRAESWRLQEEQIAAHAKQDGHDVELLEVEVLRREGDGMAPEEVMRWHVRDTDPETGEPRVRVFQRTFVNVPENMGISDWSGVPRYGE</sequence>
<evidence type="ECO:0000313" key="5">
    <source>
        <dbReference type="Proteomes" id="UP000199503"/>
    </source>
</evidence>
<feature type="compositionally biased region" description="Pro residues" evidence="1">
    <location>
        <begin position="290"/>
        <end position="317"/>
    </location>
</feature>
<evidence type="ECO:0000256" key="2">
    <source>
        <dbReference type="SAM" id="Phobius"/>
    </source>
</evidence>
<feature type="compositionally biased region" description="Pro residues" evidence="1">
    <location>
        <begin position="350"/>
        <end position="359"/>
    </location>
</feature>
<feature type="compositionally biased region" description="Gly residues" evidence="1">
    <location>
        <begin position="696"/>
        <end position="713"/>
    </location>
</feature>
<feature type="compositionally biased region" description="Basic and acidic residues" evidence="1">
    <location>
        <begin position="1038"/>
        <end position="1047"/>
    </location>
</feature>
<feature type="transmembrane region" description="Helical" evidence="2">
    <location>
        <begin position="110"/>
        <end position="134"/>
    </location>
</feature>
<feature type="domain" description="Outer membrane channel protein CpnT-like N-terminal" evidence="3">
    <location>
        <begin position="5"/>
        <end position="150"/>
    </location>
</feature>
<feature type="compositionally biased region" description="Polar residues" evidence="1">
    <location>
        <begin position="649"/>
        <end position="660"/>
    </location>
</feature>
<feature type="compositionally biased region" description="Polar residues" evidence="1">
    <location>
        <begin position="333"/>
        <end position="343"/>
    </location>
</feature>
<feature type="compositionally biased region" description="Basic and acidic residues" evidence="1">
    <location>
        <begin position="1010"/>
        <end position="1027"/>
    </location>
</feature>
<dbReference type="RefSeq" id="WP_089917844.1">
    <property type="nucleotide sequence ID" value="NZ_FOFV01000007.1"/>
</dbReference>
<keyword evidence="2" id="KW-1133">Transmembrane helix</keyword>
<dbReference type="Pfam" id="PF25547">
    <property type="entry name" value="WXG100_2"/>
    <property type="match status" value="1"/>
</dbReference>
<accession>A0A1H9MH20</accession>
<feature type="compositionally biased region" description="Gly residues" evidence="1">
    <location>
        <begin position="591"/>
        <end position="604"/>
    </location>
</feature>
<proteinExistence type="predicted"/>
<feature type="region of interest" description="Disordered" evidence="1">
    <location>
        <begin position="272"/>
        <end position="904"/>
    </location>
</feature>
<evidence type="ECO:0000256" key="1">
    <source>
        <dbReference type="SAM" id="MobiDB-lite"/>
    </source>
</evidence>
<organism evidence="4 5">
    <name type="scientific">Lentzea albida</name>
    <dbReference type="NCBI Taxonomy" id="65499"/>
    <lineage>
        <taxon>Bacteria</taxon>
        <taxon>Bacillati</taxon>
        <taxon>Actinomycetota</taxon>
        <taxon>Actinomycetes</taxon>
        <taxon>Pseudonocardiales</taxon>
        <taxon>Pseudonocardiaceae</taxon>
        <taxon>Lentzea</taxon>
    </lineage>
</organism>
<name>A0A1H9MH20_9PSEU</name>
<feature type="compositionally biased region" description="Pro residues" evidence="1">
    <location>
        <begin position="1083"/>
        <end position="1097"/>
    </location>
</feature>
<feature type="compositionally biased region" description="Low complexity" evidence="1">
    <location>
        <begin position="360"/>
        <end position="373"/>
    </location>
</feature>
<dbReference type="EMBL" id="FOFV01000007">
    <property type="protein sequence ID" value="SER22994.1"/>
    <property type="molecule type" value="Genomic_DNA"/>
</dbReference>
<feature type="compositionally biased region" description="Basic and acidic residues" evidence="1">
    <location>
        <begin position="1251"/>
        <end position="1262"/>
    </location>
</feature>
<feature type="compositionally biased region" description="Acidic residues" evidence="1">
    <location>
        <begin position="1048"/>
        <end position="1063"/>
    </location>
</feature>
<feature type="compositionally biased region" description="Pro residues" evidence="1">
    <location>
        <begin position="727"/>
        <end position="736"/>
    </location>
</feature>